<protein>
    <recommendedName>
        <fullName evidence="4">DUF2759 domain-containing protein</fullName>
    </recommendedName>
</protein>
<dbReference type="Proteomes" id="UP001597343">
    <property type="component" value="Unassembled WGS sequence"/>
</dbReference>
<comment type="caution">
    <text evidence="2">The sequence shown here is derived from an EMBL/GenBank/DDBJ whole genome shotgun (WGS) entry which is preliminary data.</text>
</comment>
<dbReference type="RefSeq" id="WP_386046891.1">
    <property type="nucleotide sequence ID" value="NZ_JBHUIO010000006.1"/>
</dbReference>
<keyword evidence="1" id="KW-0812">Transmembrane</keyword>
<evidence type="ECO:0000313" key="3">
    <source>
        <dbReference type="Proteomes" id="UP001597343"/>
    </source>
</evidence>
<keyword evidence="1" id="KW-0472">Membrane</keyword>
<reference evidence="3" key="1">
    <citation type="journal article" date="2019" name="Int. J. Syst. Evol. Microbiol.">
        <title>The Global Catalogue of Microorganisms (GCM) 10K type strain sequencing project: providing services to taxonomists for standard genome sequencing and annotation.</title>
        <authorList>
            <consortium name="The Broad Institute Genomics Platform"/>
            <consortium name="The Broad Institute Genome Sequencing Center for Infectious Disease"/>
            <person name="Wu L."/>
            <person name="Ma J."/>
        </authorList>
    </citation>
    <scope>NUCLEOTIDE SEQUENCE [LARGE SCALE GENOMIC DNA]</scope>
    <source>
        <strain evidence="3">CGMCC 1.13574</strain>
    </source>
</reference>
<organism evidence="2 3">
    <name type="scientific">Tumebacillus lipolyticus</name>
    <dbReference type="NCBI Taxonomy" id="1280370"/>
    <lineage>
        <taxon>Bacteria</taxon>
        <taxon>Bacillati</taxon>
        <taxon>Bacillota</taxon>
        <taxon>Bacilli</taxon>
        <taxon>Bacillales</taxon>
        <taxon>Alicyclobacillaceae</taxon>
        <taxon>Tumebacillus</taxon>
    </lineage>
</organism>
<accession>A0ABW4ZXF4</accession>
<keyword evidence="1" id="KW-1133">Transmembrane helix</keyword>
<dbReference type="EMBL" id="JBHUIO010000006">
    <property type="protein sequence ID" value="MFD2170682.1"/>
    <property type="molecule type" value="Genomic_DNA"/>
</dbReference>
<gene>
    <name evidence="2" type="ORF">ACFSOY_11775</name>
</gene>
<evidence type="ECO:0008006" key="4">
    <source>
        <dbReference type="Google" id="ProtNLM"/>
    </source>
</evidence>
<keyword evidence="3" id="KW-1185">Reference proteome</keyword>
<feature type="transmembrane region" description="Helical" evidence="1">
    <location>
        <begin position="40"/>
        <end position="61"/>
    </location>
</feature>
<evidence type="ECO:0000256" key="1">
    <source>
        <dbReference type="SAM" id="Phobius"/>
    </source>
</evidence>
<evidence type="ECO:0000313" key="2">
    <source>
        <dbReference type="EMBL" id="MFD2170682.1"/>
    </source>
</evidence>
<name>A0ABW4ZXF4_9BACL</name>
<proteinExistence type="predicted"/>
<sequence>MMLFEGMPLHPISVAVVFVIFAVLCVFTMVSMVKQRKMALAGFMFLSAVVMVASAVISAQVSAT</sequence>
<feature type="transmembrane region" description="Helical" evidence="1">
    <location>
        <begin position="12"/>
        <end position="33"/>
    </location>
</feature>